<feature type="region of interest" description="Disordered" evidence="1">
    <location>
        <begin position="155"/>
        <end position="204"/>
    </location>
</feature>
<dbReference type="PANTHER" id="PTHR33095">
    <property type="entry name" value="OS07G0619500 PROTEIN"/>
    <property type="match status" value="1"/>
</dbReference>
<organism evidence="2 3">
    <name type="scientific">Quillaja saponaria</name>
    <name type="common">Soap bark tree</name>
    <dbReference type="NCBI Taxonomy" id="32244"/>
    <lineage>
        <taxon>Eukaryota</taxon>
        <taxon>Viridiplantae</taxon>
        <taxon>Streptophyta</taxon>
        <taxon>Embryophyta</taxon>
        <taxon>Tracheophyta</taxon>
        <taxon>Spermatophyta</taxon>
        <taxon>Magnoliopsida</taxon>
        <taxon>eudicotyledons</taxon>
        <taxon>Gunneridae</taxon>
        <taxon>Pentapetalae</taxon>
        <taxon>rosids</taxon>
        <taxon>fabids</taxon>
        <taxon>Fabales</taxon>
        <taxon>Quillajaceae</taxon>
        <taxon>Quillaja</taxon>
    </lineage>
</organism>
<dbReference type="Pfam" id="PF07816">
    <property type="entry name" value="DUF1645"/>
    <property type="match status" value="1"/>
</dbReference>
<name>A0AAD7P8Q0_QUISA</name>
<dbReference type="Proteomes" id="UP001163823">
    <property type="component" value="Chromosome 13"/>
</dbReference>
<dbReference type="AlphaFoldDB" id="A0AAD7P8Q0"/>
<evidence type="ECO:0000256" key="1">
    <source>
        <dbReference type="SAM" id="MobiDB-lite"/>
    </source>
</evidence>
<evidence type="ECO:0000313" key="2">
    <source>
        <dbReference type="EMBL" id="KAJ7945869.1"/>
    </source>
</evidence>
<protein>
    <submittedName>
        <fullName evidence="2">DUF1645 family protein</fullName>
    </submittedName>
</protein>
<comment type="caution">
    <text evidence="2">The sequence shown here is derived from an EMBL/GenBank/DDBJ whole genome shotgun (WGS) entry which is preliminary data.</text>
</comment>
<dbReference type="KEGG" id="qsa:O6P43_030871"/>
<keyword evidence="3" id="KW-1185">Reference proteome</keyword>
<sequence length="302" mass="33523">MQVEGSGASVSPSFNSYSSEKLAEIAARVIEEIRRDTDSDDALFSDSWEENVYGNCSTGVREDVEEDEDEFEFAFVTREPDPSPISADEIFYNGQIRPIYPIFDQSLLDGEDGIVSHPNGDVGSAVVSRTIASKETVSVHEHRLPLRKLMFGEQDTESFSSSTSETDDNDLDGVPSGTYCVWNPKSVAEGSPRRSCKKSHSTGSSSKRWKLRDLLLLRSHSDGKDSLVVMTPSKAAKAKPTTCNNKVADSNDHERHYDVTNSTMNVTKEDYKAKSRPFLPHKQDLVGFFNNVNGITKNLHPF</sequence>
<gene>
    <name evidence="2" type="ORF">O6P43_030871</name>
</gene>
<proteinExistence type="predicted"/>
<dbReference type="PANTHER" id="PTHR33095:SF23">
    <property type="entry name" value="DUF1645 FAMILY PROTEIN"/>
    <property type="match status" value="1"/>
</dbReference>
<accession>A0AAD7P8Q0</accession>
<dbReference type="InterPro" id="IPR012442">
    <property type="entry name" value="DUF1645_plant"/>
</dbReference>
<reference evidence="2" key="1">
    <citation type="journal article" date="2023" name="Science">
        <title>Elucidation of the pathway for biosynthesis of saponin adjuvants from the soapbark tree.</title>
        <authorList>
            <person name="Reed J."/>
            <person name="Orme A."/>
            <person name="El-Demerdash A."/>
            <person name="Owen C."/>
            <person name="Martin L.B.B."/>
            <person name="Misra R.C."/>
            <person name="Kikuchi S."/>
            <person name="Rejzek M."/>
            <person name="Martin A.C."/>
            <person name="Harkess A."/>
            <person name="Leebens-Mack J."/>
            <person name="Louveau T."/>
            <person name="Stephenson M.J."/>
            <person name="Osbourn A."/>
        </authorList>
    </citation>
    <scope>NUCLEOTIDE SEQUENCE</scope>
    <source>
        <strain evidence="2">S10</strain>
    </source>
</reference>
<dbReference type="EMBL" id="JARAOO010000013">
    <property type="protein sequence ID" value="KAJ7945869.1"/>
    <property type="molecule type" value="Genomic_DNA"/>
</dbReference>
<evidence type="ECO:0000313" key="3">
    <source>
        <dbReference type="Proteomes" id="UP001163823"/>
    </source>
</evidence>